<sequence length="551" mass="61433">MPGGTDMTLRSFLWRAENVFPEREIVSRTHEGIHRYTYAEYGERVRKLASVLDERGYGEGDRIATFAWNNHWHHEAYFGVPCQGAQLHMINILLPDSHIQHLVSDAEDKVVVVDPVMLDKLEGAYDEEAFESVEQFVVMGDTVPETSLEPVTDYESFIADGDPDYEFPDVDEEQPAGMCYTSGTTGKPKGVEYTHKMYWAHTMSIMTGELGITNTDVEMPVVPMFHVSGWGRPFATVAAGAKTVLPGPNPEPADIAALCENEGVTKSAAVPTVWRGLLQYARENDVDLSELEYVLSGGSSTPKGLMRDYRAELDVEIVAGYGMTETTPVTHVAELKPGMEDLDEESRVDVRAHAGLISPGLEMKIVDDEGEELPWDGEALGELLMRGPWVTTEYFNAPEKTEARVTEDGWLRTGDIARIDEDGYVDIVDRVDDLVKSGGEWISSVEVENRIMGHEDVAEAAVVPVEHPTWDERPVAFVVAMEDVEDLEGLEEALRQRVAEEYPKWWTPDVIEFIDEIPKGSTGKFSKKDLAEQYVDDEIRGEVEEAAPGDR</sequence>
<dbReference type="InterPro" id="IPR050237">
    <property type="entry name" value="ATP-dep_AMP-bd_enzyme"/>
</dbReference>
<dbReference type="Pfam" id="PF00501">
    <property type="entry name" value="AMP-binding"/>
    <property type="match status" value="1"/>
</dbReference>
<dbReference type="InterPro" id="IPR045851">
    <property type="entry name" value="AMP-bd_C_sf"/>
</dbReference>
<evidence type="ECO:0000259" key="1">
    <source>
        <dbReference type="Pfam" id="PF00501"/>
    </source>
</evidence>
<feature type="domain" description="AMP-dependent synthetase/ligase" evidence="1">
    <location>
        <begin position="15"/>
        <end position="395"/>
    </location>
</feature>
<evidence type="ECO:0000313" key="4">
    <source>
        <dbReference type="Proteomes" id="UP001596447"/>
    </source>
</evidence>
<dbReference type="InterPro" id="IPR000873">
    <property type="entry name" value="AMP-dep_synth/lig_dom"/>
</dbReference>
<dbReference type="RefSeq" id="WP_279528592.1">
    <property type="nucleotide sequence ID" value="NZ_CP122312.1"/>
</dbReference>
<keyword evidence="3" id="KW-0436">Ligase</keyword>
<dbReference type="PROSITE" id="PS00455">
    <property type="entry name" value="AMP_BINDING"/>
    <property type="match status" value="1"/>
</dbReference>
<evidence type="ECO:0000313" key="3">
    <source>
        <dbReference type="EMBL" id="MFC7198634.1"/>
    </source>
</evidence>
<comment type="caution">
    <text evidence="3">The sequence shown here is derived from an EMBL/GenBank/DDBJ whole genome shotgun (WGS) entry which is preliminary data.</text>
</comment>
<dbReference type="Gene3D" id="3.30.300.30">
    <property type="match status" value="1"/>
</dbReference>
<gene>
    <name evidence="3" type="ORF">ACFQJ9_04225</name>
</gene>
<dbReference type="PANTHER" id="PTHR43767:SF11">
    <property type="entry name" value="MEDIUM-CHAIN-FATTY-ACID--COA LIGASE"/>
    <property type="match status" value="1"/>
</dbReference>
<dbReference type="SUPFAM" id="SSF56801">
    <property type="entry name" value="Acetyl-CoA synthetase-like"/>
    <property type="match status" value="1"/>
</dbReference>
<dbReference type="InterPro" id="IPR042099">
    <property type="entry name" value="ANL_N_sf"/>
</dbReference>
<reference evidence="3 4" key="1">
    <citation type="journal article" date="2019" name="Int. J. Syst. Evol. Microbiol.">
        <title>The Global Catalogue of Microorganisms (GCM) 10K type strain sequencing project: providing services to taxonomists for standard genome sequencing and annotation.</title>
        <authorList>
            <consortium name="The Broad Institute Genomics Platform"/>
            <consortium name="The Broad Institute Genome Sequencing Center for Infectious Disease"/>
            <person name="Wu L."/>
            <person name="Ma J."/>
        </authorList>
    </citation>
    <scope>NUCLEOTIDE SEQUENCE [LARGE SCALE GENOMIC DNA]</scope>
    <source>
        <strain evidence="3 4">XZGYJ-43</strain>
    </source>
</reference>
<evidence type="ECO:0000259" key="2">
    <source>
        <dbReference type="Pfam" id="PF13193"/>
    </source>
</evidence>
<dbReference type="NCBIfam" id="NF004837">
    <property type="entry name" value="PRK06187.1"/>
    <property type="match status" value="1"/>
</dbReference>
<dbReference type="GO" id="GO:0016877">
    <property type="term" value="F:ligase activity, forming carbon-sulfur bonds"/>
    <property type="evidence" value="ECO:0007669"/>
    <property type="project" value="UniProtKB-ARBA"/>
</dbReference>
<dbReference type="PANTHER" id="PTHR43767">
    <property type="entry name" value="LONG-CHAIN-FATTY-ACID--COA LIGASE"/>
    <property type="match status" value="1"/>
</dbReference>
<dbReference type="Pfam" id="PF13193">
    <property type="entry name" value="AMP-binding_C"/>
    <property type="match status" value="1"/>
</dbReference>
<dbReference type="AlphaFoldDB" id="A0ABD5Z0D2"/>
<proteinExistence type="predicted"/>
<dbReference type="Proteomes" id="UP001596447">
    <property type="component" value="Unassembled WGS sequence"/>
</dbReference>
<accession>A0ABD5Z0D2</accession>
<dbReference type="EMBL" id="JBHTAR010000011">
    <property type="protein sequence ID" value="MFC7198634.1"/>
    <property type="molecule type" value="Genomic_DNA"/>
</dbReference>
<feature type="domain" description="AMP-binding enzyme C-terminal" evidence="2">
    <location>
        <begin position="446"/>
        <end position="524"/>
    </location>
</feature>
<dbReference type="CDD" id="cd12119">
    <property type="entry name" value="ttLC_FACS_AlkK_like"/>
    <property type="match status" value="1"/>
</dbReference>
<dbReference type="InterPro" id="IPR020845">
    <property type="entry name" value="AMP-binding_CS"/>
</dbReference>
<name>A0ABD5Z0D2_9EURY</name>
<dbReference type="Gene3D" id="3.40.50.12780">
    <property type="entry name" value="N-terminal domain of ligase-like"/>
    <property type="match status" value="1"/>
</dbReference>
<organism evidence="3 4">
    <name type="scientific">Halospeciosus flavus</name>
    <dbReference type="NCBI Taxonomy" id="3032283"/>
    <lineage>
        <taxon>Archaea</taxon>
        <taxon>Methanobacteriati</taxon>
        <taxon>Methanobacteriota</taxon>
        <taxon>Stenosarchaea group</taxon>
        <taxon>Halobacteria</taxon>
        <taxon>Halobacteriales</taxon>
        <taxon>Halobacteriaceae</taxon>
        <taxon>Halospeciosus</taxon>
    </lineage>
</organism>
<protein>
    <submittedName>
        <fullName evidence="3">Long-chain fatty acid--CoA ligase</fullName>
    </submittedName>
</protein>
<keyword evidence="4" id="KW-1185">Reference proteome</keyword>
<dbReference type="InterPro" id="IPR025110">
    <property type="entry name" value="AMP-bd_C"/>
</dbReference>